<dbReference type="EMBL" id="GHES01029916">
    <property type="protein sequence ID" value="MPA60475.1"/>
    <property type="molecule type" value="Transcribed_RNA"/>
</dbReference>
<evidence type="ECO:0000256" key="1">
    <source>
        <dbReference type="ARBA" id="ARBA00022604"/>
    </source>
</evidence>
<dbReference type="AlphaFoldDB" id="A0A5B7AWJ1"/>
<protein>
    <recommendedName>
        <fullName evidence="3">Protein TILLER ANGLE CONTROL 1</fullName>
    </recommendedName>
</protein>
<evidence type="ECO:0000313" key="5">
    <source>
        <dbReference type="EMBL" id="MPA60475.1"/>
    </source>
</evidence>
<feature type="region of interest" description="Disordered" evidence="4">
    <location>
        <begin position="148"/>
        <end position="203"/>
    </location>
</feature>
<name>A0A5B7AWJ1_DAVIN</name>
<evidence type="ECO:0000256" key="2">
    <source>
        <dbReference type="ARBA" id="ARBA00025796"/>
    </source>
</evidence>
<dbReference type="GO" id="GO:0001763">
    <property type="term" value="P:morphogenesis of a branching structure"/>
    <property type="evidence" value="ECO:0007669"/>
    <property type="project" value="InterPro"/>
</dbReference>
<evidence type="ECO:0000256" key="3">
    <source>
        <dbReference type="ARBA" id="ARBA00026138"/>
    </source>
</evidence>
<feature type="compositionally biased region" description="Basic and acidic residues" evidence="4">
    <location>
        <begin position="180"/>
        <end position="195"/>
    </location>
</feature>
<dbReference type="InterPro" id="IPR044989">
    <property type="entry name" value="TAC1"/>
</dbReference>
<dbReference type="PANTHER" id="PTHR38366">
    <property type="entry name" value="NAD-DEPENDENT PROTEIN DEACETYLASE HST1-LIKE PROTEIN"/>
    <property type="match status" value="1"/>
</dbReference>
<organism evidence="5">
    <name type="scientific">Davidia involucrata</name>
    <name type="common">Dove tree</name>
    <dbReference type="NCBI Taxonomy" id="16924"/>
    <lineage>
        <taxon>Eukaryota</taxon>
        <taxon>Viridiplantae</taxon>
        <taxon>Streptophyta</taxon>
        <taxon>Embryophyta</taxon>
        <taxon>Tracheophyta</taxon>
        <taxon>Spermatophyta</taxon>
        <taxon>Magnoliopsida</taxon>
        <taxon>eudicotyledons</taxon>
        <taxon>Gunneridae</taxon>
        <taxon>Pentapetalae</taxon>
        <taxon>asterids</taxon>
        <taxon>Cornales</taxon>
        <taxon>Nyssaceae</taxon>
        <taxon>Davidia</taxon>
    </lineage>
</organism>
<evidence type="ECO:0000256" key="4">
    <source>
        <dbReference type="SAM" id="MobiDB-lite"/>
    </source>
</evidence>
<accession>A0A5B7AWJ1</accession>
<comment type="similarity">
    <text evidence="2">Belongs to the TAC family.</text>
</comment>
<dbReference type="PANTHER" id="PTHR38366:SF1">
    <property type="entry name" value="PROTEIN TILLER ANGLE CONTROL 1"/>
    <property type="match status" value="1"/>
</dbReference>
<gene>
    <name evidence="5" type="ORF">Din_029916</name>
</gene>
<keyword evidence="1" id="KW-0341">Growth regulation</keyword>
<sequence>MKIFDWVHRRFHHKDGLGGNVKNAEFVANDGDTQVLLEHVTPVDVLDGWKDGILTIGTLGFDPLKDFNEKIECPMAYKEEEYCDGEEYLVDDDEYDHDDNDMDDEELNPLVFTAFRHGFDKDSGLNSCDDHHQNARKADLIMTIDDGSTPIVLGEDSNRKKRGERTTLADLFSADSESEDNTKPDHGKVQPEHSKKPPIQAKNGRSFAKKLIPRVGEDSRPIQKLHRLMTRMLKRKIHPDLEGKIHTAESQIKPCLLGLHDDKYGANNESVSLLQTQDAIV</sequence>
<proteinExistence type="inferred from homology"/>
<reference evidence="5" key="1">
    <citation type="submission" date="2019-08" db="EMBL/GenBank/DDBJ databases">
        <title>Reference gene set and small RNA set construction with multiple tissues from Davidia involucrata Baill.</title>
        <authorList>
            <person name="Yang H."/>
            <person name="Zhou C."/>
            <person name="Li G."/>
            <person name="Wang J."/>
            <person name="Gao P."/>
            <person name="Wang M."/>
            <person name="Wang R."/>
            <person name="Zhao Y."/>
        </authorList>
    </citation>
    <scope>NUCLEOTIDE SEQUENCE</scope>
    <source>
        <tissue evidence="5">Mixed with DoveR01_LX</tissue>
    </source>
</reference>